<evidence type="ECO:0000256" key="11">
    <source>
        <dbReference type="RuleBase" id="RU003357"/>
    </source>
</evidence>
<dbReference type="CDD" id="cd01347">
    <property type="entry name" value="ligand_gated_channel"/>
    <property type="match status" value="1"/>
</dbReference>
<dbReference type="Pfam" id="PF07715">
    <property type="entry name" value="Plug"/>
    <property type="match status" value="1"/>
</dbReference>
<evidence type="ECO:0000259" key="13">
    <source>
        <dbReference type="Pfam" id="PF00593"/>
    </source>
</evidence>
<dbReference type="STRING" id="381306.AN478_12170"/>
<evidence type="ECO:0000256" key="9">
    <source>
        <dbReference type="ARBA" id="ARBA00023237"/>
    </source>
</evidence>
<dbReference type="GO" id="GO:0015889">
    <property type="term" value="P:cobalamin transport"/>
    <property type="evidence" value="ECO:0007669"/>
    <property type="project" value="TreeGrafter"/>
</dbReference>
<dbReference type="Gene3D" id="2.40.170.20">
    <property type="entry name" value="TonB-dependent receptor, beta-barrel domain"/>
    <property type="match status" value="1"/>
</dbReference>
<dbReference type="InterPro" id="IPR036942">
    <property type="entry name" value="Beta-barrel_TonB_sf"/>
</dbReference>
<dbReference type="EMBL" id="FMUN01000001">
    <property type="protein sequence ID" value="SCX78622.1"/>
    <property type="molecule type" value="Genomic_DNA"/>
</dbReference>
<keyword evidence="16" id="KW-1185">Reference proteome</keyword>
<feature type="chain" id="PRO_5010433386" evidence="12">
    <location>
        <begin position="26"/>
        <end position="611"/>
    </location>
</feature>
<dbReference type="InterPro" id="IPR012910">
    <property type="entry name" value="Plug_dom"/>
</dbReference>
<gene>
    <name evidence="15" type="ORF">SAMN05661077_0422</name>
</gene>
<dbReference type="PROSITE" id="PS52016">
    <property type="entry name" value="TONB_DEPENDENT_REC_3"/>
    <property type="match status" value="1"/>
</dbReference>
<dbReference type="GO" id="GO:0009279">
    <property type="term" value="C:cell outer membrane"/>
    <property type="evidence" value="ECO:0007669"/>
    <property type="project" value="UniProtKB-SubCell"/>
</dbReference>
<feature type="domain" description="TonB-dependent receptor-like beta-barrel" evidence="13">
    <location>
        <begin position="188"/>
        <end position="584"/>
    </location>
</feature>
<dbReference type="InterPro" id="IPR000531">
    <property type="entry name" value="Beta-barrel_TonB"/>
</dbReference>
<sequence length="611" mass="67113">MLQSRIPYSGTVLLGAAIPLASATAAPQLAETVVTASRTTQSLSETLAATTVIDRSDIEDSSAHSVQDLLEQRVPGLQMSNSGGAGKDSSVFLRGTNSDHVLVLVNGIKQNSATTGKAAFQHLPVEQIERIEVVRGPRSSLYGAEAVGGVIQIFTRRGEEGFHPHAEVGYGSHNHREASAGVRGGSAGTRYSLGLDHVATEGIDVQDGGNPDHDGYERTSASASLKQQLWTGAEAGLDFMRAEGTTEFDRSWEPDIDHEDEIVQQSAAATFLQSMGAVWDTRLRVGEGRDESEIFKDGQRTDFYETRRLEGSWTNSFYVTDYQELVLGADYQQDQVDSSRDYAADSRYNRAVFAQWLADWRPVEVGLGLRHDDNEAYGEHTTGNANLGFRLSEGLKLVASYGTAFKAPTFNQLYYPGFSNPGLKPEESRSTELGLEGRAGWGSWELRVFETRVEDLIVNVDTNEDGWVDTPVNLAEARIRGAELSADLNKGGWRVRPAVTYLEPEDEETGNQLPRRAKASGALDIQKTWADRWAFGGTVVAKGPRYDRVDNTDEQEMPGYALLHLRGSRSLGSVWRLKVEANNILDKDYELAQGYNTHGREFFVSLSYGAR</sequence>
<evidence type="ECO:0000313" key="15">
    <source>
        <dbReference type="EMBL" id="SCX78622.1"/>
    </source>
</evidence>
<evidence type="ECO:0000256" key="5">
    <source>
        <dbReference type="ARBA" id="ARBA00022729"/>
    </source>
</evidence>
<protein>
    <submittedName>
        <fullName evidence="15">Vitamin B12 transporter</fullName>
    </submittedName>
</protein>
<dbReference type="Pfam" id="PF00593">
    <property type="entry name" value="TonB_dep_Rec_b-barrel"/>
    <property type="match status" value="1"/>
</dbReference>
<evidence type="ECO:0000256" key="7">
    <source>
        <dbReference type="ARBA" id="ARBA00023077"/>
    </source>
</evidence>
<name>A0A0P9E9L1_9GAMM</name>
<dbReference type="InterPro" id="IPR037066">
    <property type="entry name" value="Plug_dom_sf"/>
</dbReference>
<keyword evidence="2 10" id="KW-0813">Transport</keyword>
<keyword evidence="3 10" id="KW-1134">Transmembrane beta strand</keyword>
<dbReference type="Gene3D" id="2.170.130.10">
    <property type="entry name" value="TonB-dependent receptor, plug domain"/>
    <property type="match status" value="1"/>
</dbReference>
<dbReference type="SUPFAM" id="SSF56935">
    <property type="entry name" value="Porins"/>
    <property type="match status" value="1"/>
</dbReference>
<evidence type="ECO:0000256" key="10">
    <source>
        <dbReference type="PROSITE-ProRule" id="PRU01360"/>
    </source>
</evidence>
<organism evidence="15 16">
    <name type="scientific">Thiohalorhabdus denitrificans</name>
    <dbReference type="NCBI Taxonomy" id="381306"/>
    <lineage>
        <taxon>Bacteria</taxon>
        <taxon>Pseudomonadati</taxon>
        <taxon>Pseudomonadota</taxon>
        <taxon>Gammaproteobacteria</taxon>
        <taxon>Thiohalorhabdales</taxon>
        <taxon>Thiohalorhabdaceae</taxon>
        <taxon>Thiohalorhabdus</taxon>
    </lineage>
</organism>
<dbReference type="AlphaFoldDB" id="A0A0P9E9L1"/>
<keyword evidence="4 10" id="KW-0812">Transmembrane</keyword>
<dbReference type="GO" id="GO:0006811">
    <property type="term" value="P:monoatomic ion transport"/>
    <property type="evidence" value="ECO:0007669"/>
    <property type="project" value="UniProtKB-KW"/>
</dbReference>
<keyword evidence="7 11" id="KW-0798">TonB box</keyword>
<dbReference type="PATRIC" id="fig|381306.5.peg.1585"/>
<evidence type="ECO:0000313" key="16">
    <source>
        <dbReference type="Proteomes" id="UP000183104"/>
    </source>
</evidence>
<evidence type="ECO:0000256" key="8">
    <source>
        <dbReference type="ARBA" id="ARBA00023136"/>
    </source>
</evidence>
<keyword evidence="9 10" id="KW-0998">Cell outer membrane</keyword>
<dbReference type="InterPro" id="IPR039426">
    <property type="entry name" value="TonB-dep_rcpt-like"/>
</dbReference>
<dbReference type="OrthoDB" id="9764669at2"/>
<dbReference type="RefSeq" id="WP_054966893.1">
    <property type="nucleotide sequence ID" value="NZ_FMUN01000001.1"/>
</dbReference>
<evidence type="ECO:0000256" key="1">
    <source>
        <dbReference type="ARBA" id="ARBA00004571"/>
    </source>
</evidence>
<evidence type="ECO:0000256" key="4">
    <source>
        <dbReference type="ARBA" id="ARBA00022692"/>
    </source>
</evidence>
<keyword evidence="6" id="KW-0406">Ion transport</keyword>
<comment type="subcellular location">
    <subcellularLocation>
        <location evidence="1 10">Cell outer membrane</location>
        <topology evidence="1 10">Multi-pass membrane protein</topology>
    </subcellularLocation>
</comment>
<dbReference type="Proteomes" id="UP000183104">
    <property type="component" value="Unassembled WGS sequence"/>
</dbReference>
<accession>A0A0P9E9L1</accession>
<dbReference type="PANTHER" id="PTHR30069:SF53">
    <property type="entry name" value="COLICIN I RECEPTOR-RELATED"/>
    <property type="match status" value="1"/>
</dbReference>
<keyword evidence="8 10" id="KW-0472">Membrane</keyword>
<proteinExistence type="inferred from homology"/>
<evidence type="ECO:0000256" key="3">
    <source>
        <dbReference type="ARBA" id="ARBA00022452"/>
    </source>
</evidence>
<keyword evidence="5 12" id="KW-0732">Signal</keyword>
<evidence type="ECO:0000259" key="14">
    <source>
        <dbReference type="Pfam" id="PF07715"/>
    </source>
</evidence>
<evidence type="ECO:0000256" key="2">
    <source>
        <dbReference type="ARBA" id="ARBA00022448"/>
    </source>
</evidence>
<reference evidence="16" key="1">
    <citation type="submission" date="2016-10" db="EMBL/GenBank/DDBJ databases">
        <authorList>
            <person name="Varghese N."/>
        </authorList>
    </citation>
    <scope>NUCLEOTIDE SEQUENCE [LARGE SCALE GENOMIC DNA]</scope>
    <source>
        <strain evidence="16">HL 19</strain>
    </source>
</reference>
<evidence type="ECO:0000256" key="12">
    <source>
        <dbReference type="SAM" id="SignalP"/>
    </source>
</evidence>
<feature type="domain" description="TonB-dependent receptor plug" evidence="14">
    <location>
        <begin position="43"/>
        <end position="150"/>
    </location>
</feature>
<comment type="similarity">
    <text evidence="10 11">Belongs to the TonB-dependent receptor family.</text>
</comment>
<feature type="signal peptide" evidence="12">
    <location>
        <begin position="1"/>
        <end position="25"/>
    </location>
</feature>
<dbReference type="PANTHER" id="PTHR30069">
    <property type="entry name" value="TONB-DEPENDENT OUTER MEMBRANE RECEPTOR"/>
    <property type="match status" value="1"/>
</dbReference>
<evidence type="ECO:0000256" key="6">
    <source>
        <dbReference type="ARBA" id="ARBA00023065"/>
    </source>
</evidence>